<dbReference type="Pfam" id="PF07589">
    <property type="entry name" value="PEP-CTERM"/>
    <property type="match status" value="1"/>
</dbReference>
<protein>
    <submittedName>
        <fullName evidence="2">NF038130 family PEP-CTERM protein</fullName>
    </submittedName>
</protein>
<name>A0ABY5AV86_9CYAN</name>
<evidence type="ECO:0000313" key="3">
    <source>
        <dbReference type="Proteomes" id="UP001056708"/>
    </source>
</evidence>
<dbReference type="EMBL" id="CP098611">
    <property type="protein sequence ID" value="USR92770.1"/>
    <property type="molecule type" value="Genomic_DNA"/>
</dbReference>
<keyword evidence="3" id="KW-1185">Reference proteome</keyword>
<dbReference type="RefSeq" id="WP_252664945.1">
    <property type="nucleotide sequence ID" value="NZ_CP098611.1"/>
</dbReference>
<evidence type="ECO:0000313" key="2">
    <source>
        <dbReference type="EMBL" id="USR92770.1"/>
    </source>
</evidence>
<dbReference type="NCBIfam" id="TIGR02595">
    <property type="entry name" value="PEP_CTERM"/>
    <property type="match status" value="1"/>
</dbReference>
<gene>
    <name evidence="2" type="ORF">NEA10_08680</name>
</gene>
<dbReference type="Proteomes" id="UP001056708">
    <property type="component" value="Chromosome"/>
</dbReference>
<dbReference type="InterPro" id="IPR013424">
    <property type="entry name" value="Ice-binding_C"/>
</dbReference>
<proteinExistence type="predicted"/>
<evidence type="ECO:0000259" key="1">
    <source>
        <dbReference type="Pfam" id="PF07589"/>
    </source>
</evidence>
<sequence length="292" mass="30544">MSGLLHKTLIGSSFIGITVLAGSPAMAGSLTNISLTGQALFYEQVGSSTVRTDNPDLAVLLQGDINNPGGHIELSGTDRHSGAANFRSATTLSGTLNGEAISVSSLTQADWLTSYGGYNTFAQKWLTEAWDVPGFSSFIGQKVPALAGIDHISSLNSSQWSGVVLGFVTLAAFQNDGASRFSDPNVNYVRLENNGDVAVGLAGHLNHSTGLNMSEVVRVDYGGQTHFLYQMGQALESGLVNDQGQGADGVSHTGLYHLTIPGNRPGEPIPEPSTVLGLLSIAGLGLMKRRQS</sequence>
<dbReference type="NCBIfam" id="NF038130">
    <property type="entry name" value="PEP_NF038130"/>
    <property type="match status" value="2"/>
</dbReference>
<accession>A0ABY5AV86</accession>
<feature type="domain" description="Ice-binding protein C-terminal" evidence="1">
    <location>
        <begin position="268"/>
        <end position="290"/>
    </location>
</feature>
<organism evidence="2 3">
    <name type="scientific">Phormidium yuhuli AB48</name>
    <dbReference type="NCBI Taxonomy" id="2940671"/>
    <lineage>
        <taxon>Bacteria</taxon>
        <taxon>Bacillati</taxon>
        <taxon>Cyanobacteriota</taxon>
        <taxon>Cyanophyceae</taxon>
        <taxon>Oscillatoriophycideae</taxon>
        <taxon>Oscillatoriales</taxon>
        <taxon>Oscillatoriaceae</taxon>
        <taxon>Phormidium</taxon>
        <taxon>Phormidium yuhuli</taxon>
    </lineage>
</organism>
<reference evidence="2" key="1">
    <citation type="submission" date="2022-06" db="EMBL/GenBank/DDBJ databases">
        <title>Genome sequence of Phormidium yuhuli AB48 isolated from an industrial photobioreactor environment.</title>
        <authorList>
            <person name="Qiu Y."/>
            <person name="Noonan A.J.C."/>
            <person name="Dofher K."/>
            <person name="Koch M."/>
            <person name="Kieft B."/>
            <person name="Lin X."/>
            <person name="Ziels R.M."/>
            <person name="Hallam S.J."/>
        </authorList>
    </citation>
    <scope>NUCLEOTIDE SEQUENCE</scope>
    <source>
        <strain evidence="2">AB48</strain>
    </source>
</reference>